<dbReference type="Pfam" id="PF09028">
    <property type="entry name" value="Mac-1"/>
    <property type="match status" value="1"/>
</dbReference>
<evidence type="ECO:0000313" key="3">
    <source>
        <dbReference type="Proteomes" id="UP000255233"/>
    </source>
</evidence>
<dbReference type="Gene3D" id="3.90.70.10">
    <property type="entry name" value="Cysteine proteinases"/>
    <property type="match status" value="1"/>
</dbReference>
<name>A0A379MUL0_9BACT</name>
<gene>
    <name evidence="2" type="ORF">NCTC11190_01545</name>
</gene>
<dbReference type="RefSeq" id="WP_051214533.1">
    <property type="nucleotide sequence ID" value="NZ_UGVL01000001.1"/>
</dbReference>
<reference evidence="2 3" key="1">
    <citation type="submission" date="2018-06" db="EMBL/GenBank/DDBJ databases">
        <authorList>
            <consortium name="Pathogen Informatics"/>
            <person name="Doyle S."/>
        </authorList>
    </citation>
    <scope>NUCLEOTIDE SEQUENCE [LARGE SCALE GENOMIC DNA]</scope>
    <source>
        <strain evidence="2 3">NCTC11190</strain>
    </source>
</reference>
<dbReference type="Pfam" id="PF13149">
    <property type="entry name" value="Mfa_like_1"/>
    <property type="match status" value="1"/>
</dbReference>
<dbReference type="InterPro" id="IPR038765">
    <property type="entry name" value="Papain-like_cys_pep_sf"/>
</dbReference>
<keyword evidence="3" id="KW-1185">Reference proteome</keyword>
<dbReference type="InterPro" id="IPR025049">
    <property type="entry name" value="Mfa-like_1"/>
</dbReference>
<dbReference type="GO" id="GO:0008233">
    <property type="term" value="F:peptidase activity"/>
    <property type="evidence" value="ECO:0007669"/>
    <property type="project" value="InterPro"/>
</dbReference>
<accession>A0A379MUL0</accession>
<dbReference type="AlphaFoldDB" id="A0A379MUL0"/>
<dbReference type="EMBL" id="UGVL01000001">
    <property type="protein sequence ID" value="SUE34322.1"/>
    <property type="molecule type" value="Genomic_DNA"/>
</dbReference>
<dbReference type="SUPFAM" id="SSF54001">
    <property type="entry name" value="Cysteine proteinases"/>
    <property type="match status" value="1"/>
</dbReference>
<dbReference type="Gene3D" id="2.60.40.2630">
    <property type="match status" value="1"/>
</dbReference>
<protein>
    <submittedName>
        <fullName evidence="2">Mac 1</fullName>
    </submittedName>
</protein>
<dbReference type="CDD" id="cd13120">
    <property type="entry name" value="BF2867_like_N"/>
    <property type="match status" value="1"/>
</dbReference>
<dbReference type="PROSITE" id="PS51257">
    <property type="entry name" value="PROKAR_LIPOPROTEIN"/>
    <property type="match status" value="1"/>
</dbReference>
<feature type="domain" description="Ig protease IdeS" evidence="1">
    <location>
        <begin position="346"/>
        <end position="540"/>
    </location>
</feature>
<dbReference type="Gene3D" id="2.60.40.2620">
    <property type="entry name" value="Fimbrillin-like"/>
    <property type="match status" value="1"/>
</dbReference>
<evidence type="ECO:0000313" key="2">
    <source>
        <dbReference type="EMBL" id="SUE34322.1"/>
    </source>
</evidence>
<evidence type="ECO:0000259" key="1">
    <source>
        <dbReference type="Pfam" id="PF09028"/>
    </source>
</evidence>
<proteinExistence type="predicted"/>
<dbReference type="OrthoDB" id="5521290at2"/>
<dbReference type="CDD" id="cd13121">
    <property type="entry name" value="BF2867_like_C"/>
    <property type="match status" value="1"/>
</dbReference>
<sequence>MRLGTTYYRFIYCIFLVLLWTGCSERIDRLAEEDGFVDFVFSREAPQTRADIGEDGSGSFTDGDRIGLYIEQQIGTYRHIVLTRQNGTWTPRLRKSDLGEGLVTLNAYYPARDDIQDEVTDSRHKHSVSTDQQAEGYEASDLLWSNRTINTATLIGSRIELPFSHGMHRLVVELESETGGLPEDLTVSVRGRTQGTAYLFTGQVTPAEDSKTEWIEARKLGDGRYCAVFYPQKLKQGEEWVKITASAKESVYKSPASVSGNSSLEQGKQTVLHLTLRSNGAADPDPVPGDWANSKRWVYGISGPTFPDNITDAAEYYPGAPEKFPSDAWFRLPGFKVQFLNWNPAWGWYDCDKRNLYGDHPEFIADGSMCWAAAASNLLHWWMYHNRKYIEKYDEVYGTAPYPRYPRPSMEFTDTKESEIFDFFRENFKNNGNWDAAGVNWFINGISQGLNPNNADIYEYFGGYFSRVFGKKTVATTYKALDKEKFNNIIKEALNNKQALGFTQALLSQAGTHAMVIWGVEFDENGYVSAIYYVDNNDYYNFEVTGGAIYQHHRLIRTTVDYREGDMWPIRMSNSDYLAISALTTVDLKRDDWQAAFPDVQPDEE</sequence>
<dbReference type="InterPro" id="IPR042278">
    <property type="entry name" value="Mfa-like_1_N"/>
</dbReference>
<organism evidence="2 3">
    <name type="scientific">Rikenella microfusus</name>
    <dbReference type="NCBI Taxonomy" id="28139"/>
    <lineage>
        <taxon>Bacteria</taxon>
        <taxon>Pseudomonadati</taxon>
        <taxon>Bacteroidota</taxon>
        <taxon>Bacteroidia</taxon>
        <taxon>Bacteroidales</taxon>
        <taxon>Rikenellaceae</taxon>
        <taxon>Rikenella</taxon>
    </lineage>
</organism>
<dbReference type="InterPro" id="IPR015117">
    <property type="entry name" value="IdeS"/>
</dbReference>
<dbReference type="Proteomes" id="UP000255233">
    <property type="component" value="Unassembled WGS sequence"/>
</dbReference>